<evidence type="ECO:0000256" key="1">
    <source>
        <dbReference type="ARBA" id="ARBA00022553"/>
    </source>
</evidence>
<evidence type="ECO:0000259" key="3">
    <source>
        <dbReference type="PROSITE" id="PS50110"/>
    </source>
</evidence>
<sequence>MTQASSPFGSYRPLLLLVEDEPLLRELATEALESLVDLQVVAVPTADAALSYLEQNGARIDVLFTDVRMPGRLDGEALAQLVSQRWPHIPVILTSGDRLTVPRGAGRTRFMPKPWHIDDMANCVNEVLGQSRVA</sequence>
<organism evidence="4 5">
    <name type="scientific">Pseudomonas oryzihabitans</name>
    <dbReference type="NCBI Taxonomy" id="47885"/>
    <lineage>
        <taxon>Bacteria</taxon>
        <taxon>Pseudomonadati</taxon>
        <taxon>Pseudomonadota</taxon>
        <taxon>Gammaproteobacteria</taxon>
        <taxon>Pseudomonadales</taxon>
        <taxon>Pseudomonadaceae</taxon>
        <taxon>Pseudomonas</taxon>
    </lineage>
</organism>
<dbReference type="InterPro" id="IPR001789">
    <property type="entry name" value="Sig_transdc_resp-reg_receiver"/>
</dbReference>
<dbReference type="Proteomes" id="UP000183046">
    <property type="component" value="Unassembled WGS sequence"/>
</dbReference>
<accession>A0A1G5PE88</accession>
<dbReference type="AlphaFoldDB" id="A0A1G5PE88"/>
<name>A0A1G5PE88_9PSED</name>
<dbReference type="STRING" id="237610.BJP27_19435"/>
<dbReference type="GO" id="GO:0000160">
    <property type="term" value="P:phosphorelay signal transduction system"/>
    <property type="evidence" value="ECO:0007669"/>
    <property type="project" value="InterPro"/>
</dbReference>
<dbReference type="InterPro" id="IPR011006">
    <property type="entry name" value="CheY-like_superfamily"/>
</dbReference>
<keyword evidence="1 2" id="KW-0597">Phosphoprotein</keyword>
<dbReference type="PROSITE" id="PS50110">
    <property type="entry name" value="RESPONSE_REGULATORY"/>
    <property type="match status" value="1"/>
</dbReference>
<dbReference type="RefSeq" id="WP_256203982.1">
    <property type="nucleotide sequence ID" value="NZ_DAMCGY010000047.1"/>
</dbReference>
<dbReference type="SMART" id="SM00448">
    <property type="entry name" value="REC"/>
    <property type="match status" value="1"/>
</dbReference>
<reference evidence="5" key="1">
    <citation type="submission" date="2016-10" db="EMBL/GenBank/DDBJ databases">
        <authorList>
            <person name="de Groot N.N."/>
        </authorList>
    </citation>
    <scope>NUCLEOTIDE SEQUENCE [LARGE SCALE GENOMIC DNA]</scope>
    <source>
        <strain evidence="5">DSM 15758</strain>
    </source>
</reference>
<evidence type="ECO:0000313" key="5">
    <source>
        <dbReference type="Proteomes" id="UP000183046"/>
    </source>
</evidence>
<dbReference type="PANTHER" id="PTHR44591:SF3">
    <property type="entry name" value="RESPONSE REGULATORY DOMAIN-CONTAINING PROTEIN"/>
    <property type="match status" value="1"/>
</dbReference>
<gene>
    <name evidence="4" type="ORF">SAMN05216279_11762</name>
</gene>
<dbReference type="Gene3D" id="3.40.50.2300">
    <property type="match status" value="1"/>
</dbReference>
<dbReference type="eggNOG" id="COG0784">
    <property type="taxonomic scope" value="Bacteria"/>
</dbReference>
<evidence type="ECO:0000256" key="2">
    <source>
        <dbReference type="PROSITE-ProRule" id="PRU00169"/>
    </source>
</evidence>
<dbReference type="Pfam" id="PF00072">
    <property type="entry name" value="Response_reg"/>
    <property type="match status" value="1"/>
</dbReference>
<proteinExistence type="predicted"/>
<evidence type="ECO:0000313" key="4">
    <source>
        <dbReference type="EMBL" id="SCZ47865.1"/>
    </source>
</evidence>
<feature type="modified residue" description="4-aspartylphosphate" evidence="2">
    <location>
        <position position="66"/>
    </location>
</feature>
<dbReference type="EMBL" id="FMWB01000017">
    <property type="protein sequence ID" value="SCZ47865.1"/>
    <property type="molecule type" value="Genomic_DNA"/>
</dbReference>
<comment type="caution">
    <text evidence="4">The sequence shown here is derived from an EMBL/GenBank/DDBJ whole genome shotgun (WGS) entry which is preliminary data.</text>
</comment>
<protein>
    <submittedName>
        <fullName evidence="4">Response regulator receiver domain-containing protein</fullName>
    </submittedName>
</protein>
<dbReference type="SUPFAM" id="SSF52172">
    <property type="entry name" value="CheY-like"/>
    <property type="match status" value="1"/>
</dbReference>
<feature type="domain" description="Response regulatory" evidence="3">
    <location>
        <begin position="14"/>
        <end position="128"/>
    </location>
</feature>
<dbReference type="PANTHER" id="PTHR44591">
    <property type="entry name" value="STRESS RESPONSE REGULATOR PROTEIN 1"/>
    <property type="match status" value="1"/>
</dbReference>
<dbReference type="InterPro" id="IPR050595">
    <property type="entry name" value="Bact_response_regulator"/>
</dbReference>